<comment type="similarity">
    <text evidence="1">Belongs to the glycosyl hydrolase 13 family.</text>
</comment>
<evidence type="ECO:0000313" key="3">
    <source>
        <dbReference type="EMBL" id="SUL32526.1"/>
    </source>
</evidence>
<dbReference type="SUPFAM" id="SSF51011">
    <property type="entry name" value="Glycosyl hydrolase domain"/>
    <property type="match status" value="1"/>
</dbReference>
<dbReference type="EMBL" id="UHBY01000003">
    <property type="protein sequence ID" value="SUL32526.1"/>
    <property type="molecule type" value="Genomic_DNA"/>
</dbReference>
<feature type="domain" description="Maltogenic amylase-like C-terminal" evidence="2">
    <location>
        <begin position="6"/>
        <end position="45"/>
    </location>
</feature>
<gene>
    <name evidence="3" type="ORF">NCTC10702_00859</name>
</gene>
<evidence type="ECO:0000259" key="2">
    <source>
        <dbReference type="Pfam" id="PF16657"/>
    </source>
</evidence>
<reference evidence="3 4" key="1">
    <citation type="submission" date="2018-06" db="EMBL/GenBank/DDBJ databases">
        <authorList>
            <consortium name="Pathogen Informatics"/>
            <person name="Doyle S."/>
        </authorList>
    </citation>
    <scope>NUCLEOTIDE SEQUENCE [LARGE SCALE GENOMIC DNA]</scope>
    <source>
        <strain evidence="3 4">NCTC10702</strain>
    </source>
</reference>
<dbReference type="InterPro" id="IPR032091">
    <property type="entry name" value="Malt_amylase-like_C"/>
</dbReference>
<dbReference type="Gene3D" id="2.60.40.1180">
    <property type="entry name" value="Golgi alpha-mannosidase II"/>
    <property type="match status" value="1"/>
</dbReference>
<protein>
    <submittedName>
        <fullName evidence="3">Trehalose-6-phosphate hydrolase</fullName>
        <ecNumber evidence="3">3.2.1.93</ecNumber>
    </submittedName>
</protein>
<evidence type="ECO:0000313" key="4">
    <source>
        <dbReference type="Proteomes" id="UP000254116"/>
    </source>
</evidence>
<accession>A0A380EGE8</accession>
<keyword evidence="3" id="KW-0326">Glycosidase</keyword>
<dbReference type="Proteomes" id="UP000254116">
    <property type="component" value="Unassembled WGS sequence"/>
</dbReference>
<dbReference type="InterPro" id="IPR013780">
    <property type="entry name" value="Glyco_hydro_b"/>
</dbReference>
<dbReference type="GO" id="GO:0008788">
    <property type="term" value="F:alpha,alpha-phosphotrehalase activity"/>
    <property type="evidence" value="ECO:0007669"/>
    <property type="project" value="UniProtKB-EC"/>
</dbReference>
<dbReference type="EC" id="3.2.1.93" evidence="3"/>
<evidence type="ECO:0000256" key="1">
    <source>
        <dbReference type="ARBA" id="ARBA00008061"/>
    </source>
</evidence>
<name>A0A380EGE8_STAAU</name>
<organism evidence="3 4">
    <name type="scientific">Staphylococcus aureus</name>
    <dbReference type="NCBI Taxonomy" id="1280"/>
    <lineage>
        <taxon>Bacteria</taxon>
        <taxon>Bacillati</taxon>
        <taxon>Bacillota</taxon>
        <taxon>Bacilli</taxon>
        <taxon>Bacillales</taxon>
        <taxon>Staphylococcaceae</taxon>
        <taxon>Staphylococcus</taxon>
    </lineage>
</organism>
<proteinExistence type="inferred from homology"/>
<keyword evidence="3" id="KW-0378">Hydrolase</keyword>
<dbReference type="Pfam" id="PF16657">
    <property type="entry name" value="Malt_amylase_C"/>
    <property type="match status" value="1"/>
</dbReference>
<sequence length="63" mass="7113">MPRFMDHDHLFVYERHYKNQQWLVIANFSASAVDLPEGLAREGCVVIQTGTVENNTISGFGAM</sequence>
<dbReference type="AlphaFoldDB" id="A0A380EGE8"/>